<dbReference type="AlphaFoldDB" id="A0AAU7DZM9"/>
<sequence length="369" mass="39293">MSKKLARRAPLTPQHTNTSGLATRLRFWGAGVLTVALLTGCGLRLETTVPQPIVPDANELSRQAMVNDFVLIQQDARSTLEAGTLDAAATATLTAVLDRNAQYEDLLGGVYSSGLPQDDSEFETAASSLSSSQSAAENHDGQAVIDRILASTGRLRTTLPLAQDPELARLESSMAIGNLLLANDLAAAGGLEFAPPQFLEEPIPESVLDLISVHNTTALIQNEDAAGYSLEVIAAMQEPDERATALQQAKVHRETAEFWATTAGISQTAQDPRTVAYALPFELTKDVPVASADELRRLAHGLTTELATGYVDLIALAAPESRMFYFDNAIRATFLDTAWGKPSGPLPYFSSSAQFLAATPEADSPDAVN</sequence>
<dbReference type="InterPro" id="IPR009078">
    <property type="entry name" value="Ferritin-like_SF"/>
</dbReference>
<evidence type="ECO:0000313" key="2">
    <source>
        <dbReference type="EMBL" id="XBH22502.1"/>
    </source>
</evidence>
<feature type="domain" description="DUF4439" evidence="1">
    <location>
        <begin position="220"/>
        <end position="347"/>
    </location>
</feature>
<organism evidence="2">
    <name type="scientific">Jonesiaceae bacterium BS-20</name>
    <dbReference type="NCBI Taxonomy" id="3120821"/>
    <lineage>
        <taxon>Bacteria</taxon>
        <taxon>Bacillati</taxon>
        <taxon>Actinomycetota</taxon>
        <taxon>Actinomycetes</taxon>
        <taxon>Micrococcales</taxon>
        <taxon>Jonesiaceae</taxon>
    </lineage>
</organism>
<dbReference type="Pfam" id="PF14530">
    <property type="entry name" value="DUF4439"/>
    <property type="match status" value="1"/>
</dbReference>
<protein>
    <submittedName>
        <fullName evidence="2">DUF4439 domain-containing protein</fullName>
    </submittedName>
</protein>
<dbReference type="EMBL" id="CP146203">
    <property type="protein sequence ID" value="XBH22502.1"/>
    <property type="molecule type" value="Genomic_DNA"/>
</dbReference>
<reference evidence="2" key="1">
    <citation type="submission" date="2024-02" db="EMBL/GenBank/DDBJ databases">
        <title>Tomenella chthoni gen. nov. sp. nov., a member of the family Jonesiaceae isolated from bat guano.</title>
        <authorList>
            <person name="Miller S.L."/>
            <person name="King J."/>
            <person name="Sankaranarayanan K."/>
            <person name="Lawson P.A."/>
        </authorList>
    </citation>
    <scope>NUCLEOTIDE SEQUENCE</scope>
    <source>
        <strain evidence="2">BS-20</strain>
    </source>
</reference>
<gene>
    <name evidence="2" type="ORF">V5R04_04570</name>
</gene>
<dbReference type="InterPro" id="IPR029447">
    <property type="entry name" value="DUF4439"/>
</dbReference>
<proteinExistence type="predicted"/>
<name>A0AAU7DZM9_9MICO</name>
<dbReference type="InterPro" id="IPR012347">
    <property type="entry name" value="Ferritin-like"/>
</dbReference>
<dbReference type="Gene3D" id="1.20.1260.10">
    <property type="match status" value="1"/>
</dbReference>
<accession>A0AAU7DZM9</accession>
<evidence type="ECO:0000259" key="1">
    <source>
        <dbReference type="Pfam" id="PF14530"/>
    </source>
</evidence>
<dbReference type="SUPFAM" id="SSF47240">
    <property type="entry name" value="Ferritin-like"/>
    <property type="match status" value="1"/>
</dbReference>